<name>A0A0N4UNU2_DRAME</name>
<evidence type="ECO:0000256" key="1">
    <source>
        <dbReference type="ARBA" id="ARBA00022737"/>
    </source>
</evidence>
<evidence type="ECO:0000259" key="6">
    <source>
        <dbReference type="PROSITE" id="PS50030"/>
    </source>
</evidence>
<dbReference type="InterPro" id="IPR015360">
    <property type="entry name" value="XPC-bd"/>
</dbReference>
<dbReference type="PROSITE" id="PS50053">
    <property type="entry name" value="UBIQUITIN_2"/>
    <property type="match status" value="1"/>
</dbReference>
<dbReference type="GO" id="GO:0003684">
    <property type="term" value="F:damaged DNA binding"/>
    <property type="evidence" value="ECO:0007669"/>
    <property type="project" value="UniProtKB-UniRule"/>
</dbReference>
<evidence type="ECO:0000313" key="11">
    <source>
        <dbReference type="WBParaSite" id="DME_0000959801-mRNA-1"/>
    </source>
</evidence>
<dbReference type="WBParaSite" id="DME_0000959801-mRNA-1">
    <property type="protein sequence ID" value="DME_0000959801-mRNA-1"/>
    <property type="gene ID" value="DME_0000959801"/>
</dbReference>
<dbReference type="PRINTS" id="PR01839">
    <property type="entry name" value="RAD23PROTEIN"/>
</dbReference>
<dbReference type="CDD" id="cd01805">
    <property type="entry name" value="Ubl_Rad23"/>
    <property type="match status" value="1"/>
</dbReference>
<dbReference type="GO" id="GO:0005654">
    <property type="term" value="C:nucleoplasm"/>
    <property type="evidence" value="ECO:0007669"/>
    <property type="project" value="TreeGrafter"/>
</dbReference>
<dbReference type="FunFam" id="1.10.8.10:FF:000003">
    <property type="entry name" value="UV excision repair protein RAD23 homolog"/>
    <property type="match status" value="1"/>
</dbReference>
<comment type="function">
    <text evidence="5">Multiubiquitin chain receptor involved in modulation of proteasomal degradation. Involved in nucleotide excision repair.</text>
</comment>
<dbReference type="Gene3D" id="1.10.8.10">
    <property type="entry name" value="DNA helicase RuvA subunit, C-terminal domain"/>
    <property type="match status" value="2"/>
</dbReference>
<dbReference type="GO" id="GO:0031593">
    <property type="term" value="F:polyubiquitin modification-dependent protein binding"/>
    <property type="evidence" value="ECO:0007669"/>
    <property type="project" value="UniProtKB-UniRule"/>
</dbReference>
<dbReference type="InterPro" id="IPR006636">
    <property type="entry name" value="STI1_HS-bd"/>
</dbReference>
<evidence type="ECO:0000256" key="4">
    <source>
        <dbReference type="ARBA" id="ARBA00023242"/>
    </source>
</evidence>
<keyword evidence="1" id="KW-0677">Repeat</keyword>
<dbReference type="CDD" id="cd14380">
    <property type="entry name" value="UBA2_Rad23"/>
    <property type="match status" value="1"/>
</dbReference>
<evidence type="ECO:0000313" key="9">
    <source>
        <dbReference type="Proteomes" id="UP000038040"/>
    </source>
</evidence>
<dbReference type="GO" id="GO:0006289">
    <property type="term" value="P:nucleotide-excision repair"/>
    <property type="evidence" value="ECO:0007669"/>
    <property type="project" value="UniProtKB-UniRule"/>
</dbReference>
<dbReference type="Pfam" id="PF09280">
    <property type="entry name" value="XPC-binding"/>
    <property type="match status" value="1"/>
</dbReference>
<dbReference type="InterPro" id="IPR015940">
    <property type="entry name" value="UBA"/>
</dbReference>
<dbReference type="Gene3D" id="1.10.10.540">
    <property type="entry name" value="XPC-binding domain"/>
    <property type="match status" value="1"/>
</dbReference>
<reference evidence="8 10" key="2">
    <citation type="submission" date="2018-11" db="EMBL/GenBank/DDBJ databases">
        <authorList>
            <consortium name="Pathogen Informatics"/>
        </authorList>
    </citation>
    <scope>NUCLEOTIDE SEQUENCE [LARGE SCALE GENOMIC DNA]</scope>
</reference>
<reference evidence="11" key="1">
    <citation type="submission" date="2017-02" db="UniProtKB">
        <authorList>
            <consortium name="WormBaseParasite"/>
        </authorList>
    </citation>
    <scope>IDENTIFICATION</scope>
</reference>
<feature type="domain" description="UBA" evidence="6">
    <location>
        <begin position="283"/>
        <end position="324"/>
    </location>
</feature>
<accession>A0A0N4UNU2</accession>
<dbReference type="SMART" id="SM00213">
    <property type="entry name" value="UBQ"/>
    <property type="match status" value="1"/>
</dbReference>
<dbReference type="GO" id="GO:0070628">
    <property type="term" value="F:proteasome binding"/>
    <property type="evidence" value="ECO:0007669"/>
    <property type="project" value="TreeGrafter"/>
</dbReference>
<dbReference type="STRING" id="318479.A0A0N4UNU2"/>
<dbReference type="InterPro" id="IPR004806">
    <property type="entry name" value="Rad23"/>
</dbReference>
<feature type="domain" description="UBA" evidence="6">
    <location>
        <begin position="134"/>
        <end position="174"/>
    </location>
</feature>
<dbReference type="Pfam" id="PF00627">
    <property type="entry name" value="UBA"/>
    <property type="match status" value="2"/>
</dbReference>
<comment type="similarity">
    <text evidence="5">Belongs to the RAD23 family.</text>
</comment>
<proteinExistence type="inferred from homology"/>
<organism evidence="9 11">
    <name type="scientific">Dracunculus medinensis</name>
    <name type="common">Guinea worm</name>
    <dbReference type="NCBI Taxonomy" id="318479"/>
    <lineage>
        <taxon>Eukaryota</taxon>
        <taxon>Metazoa</taxon>
        <taxon>Ecdysozoa</taxon>
        <taxon>Nematoda</taxon>
        <taxon>Chromadorea</taxon>
        <taxon>Rhabditida</taxon>
        <taxon>Spirurina</taxon>
        <taxon>Dracunculoidea</taxon>
        <taxon>Dracunculidae</taxon>
        <taxon>Dracunculus</taxon>
    </lineage>
</organism>
<dbReference type="SUPFAM" id="SSF54236">
    <property type="entry name" value="Ubiquitin-like"/>
    <property type="match status" value="1"/>
</dbReference>
<dbReference type="FunFam" id="3.10.20.90:FF:000254">
    <property type="entry name" value="UV excision repair protein Rad23"/>
    <property type="match status" value="1"/>
</dbReference>
<keyword evidence="2 5" id="KW-0227">DNA damage</keyword>
<dbReference type="GO" id="GO:0005829">
    <property type="term" value="C:cytosol"/>
    <property type="evidence" value="ECO:0007669"/>
    <property type="project" value="TreeGrafter"/>
</dbReference>
<dbReference type="GO" id="GO:0043161">
    <property type="term" value="P:proteasome-mediated ubiquitin-dependent protein catabolic process"/>
    <property type="evidence" value="ECO:0007669"/>
    <property type="project" value="UniProtKB-UniRule"/>
</dbReference>
<dbReference type="InterPro" id="IPR000626">
    <property type="entry name" value="Ubiquitin-like_dom"/>
</dbReference>
<dbReference type="FunFam" id="1.10.8.10:FF:000002">
    <property type="entry name" value="UV excision repair protein RAD23 homolog"/>
    <property type="match status" value="1"/>
</dbReference>
<dbReference type="CDD" id="cd14280">
    <property type="entry name" value="UBA1_Rad23_like"/>
    <property type="match status" value="1"/>
</dbReference>
<sequence>MLVTFKTVSQVTFRMDVNEKQSIGELKKKISIEQGENDYPVENLKLIYNGKVLDDEQILEDVKVDPAKFVVVMVSRKKPLTAAVATASSETTGMRSEPSQAEGPIHTTAETTTTTTASSILSTGSTARALTLTPEQEQTVEAIIAMGYSRDKVIRALRASFFNGDRAVEYLCSSIPDEEDLGLESETIDSTENSSVTSQTLEFLRQIPQFEHLREIIQSDPSVLPQVIEQIAQSNPSLMEAIQNNQEEFINLLNAPAVLSAAGQADSRSEEGLNRNYFGIEITRSEQDAINRLKAMGFPEQLVIEAYFSCDKNEDLAVNYILQRMEEAADELNAALDNSESGGQ</sequence>
<dbReference type="Proteomes" id="UP000038040">
    <property type="component" value="Unplaced"/>
</dbReference>
<dbReference type="PROSITE" id="PS50030">
    <property type="entry name" value="UBA"/>
    <property type="match status" value="2"/>
</dbReference>
<keyword evidence="10" id="KW-1185">Reference proteome</keyword>
<keyword evidence="4 5" id="KW-0539">Nucleus</keyword>
<gene>
    <name evidence="8" type="ORF">DME_LOCUS3265</name>
</gene>
<evidence type="ECO:0000256" key="3">
    <source>
        <dbReference type="ARBA" id="ARBA00023204"/>
    </source>
</evidence>
<dbReference type="OrthoDB" id="419317at2759"/>
<dbReference type="SMART" id="SM00727">
    <property type="entry name" value="STI1"/>
    <property type="match status" value="1"/>
</dbReference>
<dbReference type="Gene3D" id="3.10.20.90">
    <property type="entry name" value="Phosphatidylinositol 3-kinase Catalytic Subunit, Chain A, domain 1"/>
    <property type="match status" value="1"/>
</dbReference>
<dbReference type="InterPro" id="IPR036353">
    <property type="entry name" value="XPC-bd_sf"/>
</dbReference>
<dbReference type="EMBL" id="UYYG01000118">
    <property type="protein sequence ID" value="VDN53292.1"/>
    <property type="molecule type" value="Genomic_DNA"/>
</dbReference>
<evidence type="ECO:0000313" key="8">
    <source>
        <dbReference type="EMBL" id="VDN53292.1"/>
    </source>
</evidence>
<dbReference type="SUPFAM" id="SSF101238">
    <property type="entry name" value="XPC-binding domain"/>
    <property type="match status" value="1"/>
</dbReference>
<dbReference type="InterPro" id="IPR009060">
    <property type="entry name" value="UBA-like_sf"/>
</dbReference>
<dbReference type="InterPro" id="IPR029071">
    <property type="entry name" value="Ubiquitin-like_domsf"/>
</dbReference>
<dbReference type="AlphaFoldDB" id="A0A0N4UNU2"/>
<evidence type="ECO:0000259" key="7">
    <source>
        <dbReference type="PROSITE" id="PS50053"/>
    </source>
</evidence>
<keyword evidence="5" id="KW-0963">Cytoplasm</keyword>
<dbReference type="PANTHER" id="PTHR10621">
    <property type="entry name" value="UV EXCISION REPAIR PROTEIN RAD23"/>
    <property type="match status" value="1"/>
</dbReference>
<comment type="subcellular location">
    <subcellularLocation>
        <location evidence="5">Nucleus</location>
    </subcellularLocation>
    <subcellularLocation>
        <location evidence="5">Cytoplasm</location>
    </subcellularLocation>
</comment>
<dbReference type="GO" id="GO:0043130">
    <property type="term" value="F:ubiquitin binding"/>
    <property type="evidence" value="ECO:0007669"/>
    <property type="project" value="UniProtKB-UniRule"/>
</dbReference>
<dbReference type="Proteomes" id="UP000274756">
    <property type="component" value="Unassembled WGS sequence"/>
</dbReference>
<dbReference type="Pfam" id="PF00240">
    <property type="entry name" value="ubiquitin"/>
    <property type="match status" value="1"/>
</dbReference>
<evidence type="ECO:0000313" key="10">
    <source>
        <dbReference type="Proteomes" id="UP000274756"/>
    </source>
</evidence>
<keyword evidence="3 5" id="KW-0234">DNA repair</keyword>
<protein>
    <recommendedName>
        <fullName evidence="5">UV excision repair protein RAD23</fullName>
    </recommendedName>
</protein>
<dbReference type="PANTHER" id="PTHR10621:SF0">
    <property type="entry name" value="UV EXCISION REPAIR PROTEIN RAD23"/>
    <property type="match status" value="1"/>
</dbReference>
<evidence type="ECO:0000256" key="2">
    <source>
        <dbReference type="ARBA" id="ARBA00022763"/>
    </source>
</evidence>
<feature type="domain" description="Ubiquitin-like" evidence="7">
    <location>
        <begin position="1"/>
        <end position="79"/>
    </location>
</feature>
<evidence type="ECO:0000256" key="5">
    <source>
        <dbReference type="RuleBase" id="RU367049"/>
    </source>
</evidence>
<dbReference type="SUPFAM" id="SSF46934">
    <property type="entry name" value="UBA-like"/>
    <property type="match status" value="2"/>
</dbReference>
<dbReference type="SMART" id="SM00165">
    <property type="entry name" value="UBA"/>
    <property type="match status" value="2"/>
</dbReference>